<dbReference type="InterPro" id="IPR036427">
    <property type="entry name" value="Bromodomain-like_sf"/>
</dbReference>
<keyword evidence="5" id="KW-1185">Reference proteome</keyword>
<keyword evidence="1 2" id="KW-0103">Bromodomain</keyword>
<evidence type="ECO:0000259" key="3">
    <source>
        <dbReference type="PROSITE" id="PS50014"/>
    </source>
</evidence>
<feature type="non-terminal residue" evidence="4">
    <location>
        <position position="1"/>
    </location>
</feature>
<dbReference type="PANTHER" id="PTHR22880:SF225">
    <property type="entry name" value="BROMODOMAIN-CONTAINING PROTEIN BET-1-RELATED"/>
    <property type="match status" value="1"/>
</dbReference>
<gene>
    <name evidence="4" type="ORF">BDK51DRAFT_19892</name>
</gene>
<name>A0A4P9WHJ0_9FUNG</name>
<dbReference type="InterPro" id="IPR050935">
    <property type="entry name" value="Bromo_chromatin_reader"/>
</dbReference>
<proteinExistence type="predicted"/>
<dbReference type="PANTHER" id="PTHR22880">
    <property type="entry name" value="FALZ-RELATED BROMODOMAIN-CONTAINING PROTEINS"/>
    <property type="match status" value="1"/>
</dbReference>
<dbReference type="InterPro" id="IPR001487">
    <property type="entry name" value="Bromodomain"/>
</dbReference>
<dbReference type="PROSITE" id="PS00633">
    <property type="entry name" value="BROMODOMAIN_1"/>
    <property type="match status" value="1"/>
</dbReference>
<dbReference type="SUPFAM" id="SSF47370">
    <property type="entry name" value="Bromodomain"/>
    <property type="match status" value="1"/>
</dbReference>
<organism evidence="4 5">
    <name type="scientific">Blyttiomyces helicus</name>
    <dbReference type="NCBI Taxonomy" id="388810"/>
    <lineage>
        <taxon>Eukaryota</taxon>
        <taxon>Fungi</taxon>
        <taxon>Fungi incertae sedis</taxon>
        <taxon>Chytridiomycota</taxon>
        <taxon>Chytridiomycota incertae sedis</taxon>
        <taxon>Chytridiomycetes</taxon>
        <taxon>Chytridiomycetes incertae sedis</taxon>
        <taxon>Blyttiomyces</taxon>
    </lineage>
</organism>
<evidence type="ECO:0000256" key="1">
    <source>
        <dbReference type="ARBA" id="ARBA00023117"/>
    </source>
</evidence>
<dbReference type="PRINTS" id="PR00503">
    <property type="entry name" value="BROMODOMAIN"/>
</dbReference>
<evidence type="ECO:0000256" key="2">
    <source>
        <dbReference type="PROSITE-ProRule" id="PRU00035"/>
    </source>
</evidence>
<dbReference type="GO" id="GO:0006338">
    <property type="term" value="P:chromatin remodeling"/>
    <property type="evidence" value="ECO:0007669"/>
    <property type="project" value="TreeGrafter"/>
</dbReference>
<feature type="domain" description="Bromo" evidence="3">
    <location>
        <begin position="17"/>
        <end position="87"/>
    </location>
</feature>
<dbReference type="Proteomes" id="UP000269721">
    <property type="component" value="Unassembled WGS sequence"/>
</dbReference>
<dbReference type="InterPro" id="IPR018359">
    <property type="entry name" value="Bromodomain_CS"/>
</dbReference>
<dbReference type="GO" id="GO:0000785">
    <property type="term" value="C:chromatin"/>
    <property type="evidence" value="ECO:0007669"/>
    <property type="project" value="TreeGrafter"/>
</dbReference>
<dbReference type="Gene3D" id="1.20.920.10">
    <property type="entry name" value="Bromodomain-like"/>
    <property type="match status" value="1"/>
</dbReference>
<evidence type="ECO:0000313" key="4">
    <source>
        <dbReference type="EMBL" id="RKO90560.1"/>
    </source>
</evidence>
<dbReference type="Pfam" id="PF00439">
    <property type="entry name" value="Bromodomain"/>
    <property type="match status" value="1"/>
</dbReference>
<dbReference type="OrthoDB" id="21449at2759"/>
<dbReference type="AlphaFoldDB" id="A0A4P9WHJ0"/>
<protein>
    <submittedName>
        <fullName evidence="4">Transcription factor</fullName>
    </submittedName>
</protein>
<dbReference type="SMART" id="SM00297">
    <property type="entry name" value="BROMO"/>
    <property type="match status" value="1"/>
</dbReference>
<reference evidence="5" key="1">
    <citation type="journal article" date="2018" name="Nat. Microbiol.">
        <title>Leveraging single-cell genomics to expand the fungal tree of life.</title>
        <authorList>
            <person name="Ahrendt S.R."/>
            <person name="Quandt C.A."/>
            <person name="Ciobanu D."/>
            <person name="Clum A."/>
            <person name="Salamov A."/>
            <person name="Andreopoulos B."/>
            <person name="Cheng J.F."/>
            <person name="Woyke T."/>
            <person name="Pelin A."/>
            <person name="Henrissat B."/>
            <person name="Reynolds N.K."/>
            <person name="Benny G.L."/>
            <person name="Smith M.E."/>
            <person name="James T.Y."/>
            <person name="Grigoriev I.V."/>
        </authorList>
    </citation>
    <scope>NUCLEOTIDE SEQUENCE [LARGE SCALE GENOMIC DNA]</scope>
</reference>
<accession>A0A4P9WHJ0</accession>
<dbReference type="PROSITE" id="PS50014">
    <property type="entry name" value="BROMODOMAIN_2"/>
    <property type="match status" value="1"/>
</dbReference>
<evidence type="ECO:0000313" key="5">
    <source>
        <dbReference type="Proteomes" id="UP000269721"/>
    </source>
</evidence>
<dbReference type="GO" id="GO:0006355">
    <property type="term" value="P:regulation of DNA-templated transcription"/>
    <property type="evidence" value="ECO:0007669"/>
    <property type="project" value="TreeGrafter"/>
</dbReference>
<dbReference type="EMBL" id="KZ995494">
    <property type="protein sequence ID" value="RKO90560.1"/>
    <property type="molecule type" value="Genomic_DNA"/>
</dbReference>
<dbReference type="GO" id="GO:0005634">
    <property type="term" value="C:nucleus"/>
    <property type="evidence" value="ECO:0007669"/>
    <property type="project" value="TreeGrafter"/>
</dbReference>
<sequence>SESIQLKECRKILQNLKRLRDAPPFLVPVDPDALGIPTYFQVIKKPMDISTIEKKLSAYTKAQEFIDDVDLMFNNCYLFNGKDSPIGLMAQNLETSFRRQLVRLTAEVSFASTSP</sequence>